<keyword evidence="4 9" id="KW-0819">tRNA processing</keyword>
<organism evidence="11 12">
    <name type="scientific">Biostraticola tofi</name>
    <dbReference type="NCBI Taxonomy" id="466109"/>
    <lineage>
        <taxon>Bacteria</taxon>
        <taxon>Pseudomonadati</taxon>
        <taxon>Pseudomonadota</taxon>
        <taxon>Gammaproteobacteria</taxon>
        <taxon>Enterobacterales</taxon>
        <taxon>Bruguierivoracaceae</taxon>
        <taxon>Biostraticola</taxon>
    </lineage>
</organism>
<keyword evidence="7 9" id="KW-0067">ATP-binding</keyword>
<keyword evidence="6 9" id="KW-0547">Nucleotide-binding</keyword>
<comment type="similarity">
    <text evidence="9">Belongs to the SUA5 family. TsaC subfamily.</text>
</comment>
<comment type="subcellular location">
    <subcellularLocation>
        <location evidence="1 9">Cytoplasm</location>
    </subcellularLocation>
</comment>
<evidence type="ECO:0000256" key="4">
    <source>
        <dbReference type="ARBA" id="ARBA00022694"/>
    </source>
</evidence>
<dbReference type="GO" id="GO:0006450">
    <property type="term" value="P:regulation of translational fidelity"/>
    <property type="evidence" value="ECO:0007669"/>
    <property type="project" value="TreeGrafter"/>
</dbReference>
<evidence type="ECO:0000256" key="6">
    <source>
        <dbReference type="ARBA" id="ARBA00022741"/>
    </source>
</evidence>
<reference evidence="11 12" key="1">
    <citation type="submission" date="2019-03" db="EMBL/GenBank/DDBJ databases">
        <title>Genomic Encyclopedia of Type Strains, Phase IV (KMG-IV): sequencing the most valuable type-strain genomes for metagenomic binning, comparative biology and taxonomic classification.</title>
        <authorList>
            <person name="Goeker M."/>
        </authorList>
    </citation>
    <scope>NUCLEOTIDE SEQUENCE [LARGE SCALE GENOMIC DNA]</scope>
    <source>
        <strain evidence="11 12">DSM 19580</strain>
    </source>
</reference>
<dbReference type="Gene3D" id="3.90.870.10">
    <property type="entry name" value="DHBP synthase"/>
    <property type="match status" value="1"/>
</dbReference>
<evidence type="ECO:0000256" key="3">
    <source>
        <dbReference type="ARBA" id="ARBA00022679"/>
    </source>
</evidence>
<dbReference type="InterPro" id="IPR050156">
    <property type="entry name" value="TC-AMP_synthase_SUA5"/>
</dbReference>
<comment type="function">
    <text evidence="9">Required for the formation of a threonylcarbamoyl group on adenosine at position 37 (t(6)A37) in tRNAs that read codons beginning with adenine. Catalyzes the conversion of L-threonine, HCO(3)(-)/CO(2) and ATP to give threonylcarbamoyl-AMP (TC-AMP) as the acyladenylate intermediate, with the release of diphosphate.</text>
</comment>
<dbReference type="PANTHER" id="PTHR17490:SF18">
    <property type="entry name" value="THREONYLCARBAMOYL-AMP SYNTHASE"/>
    <property type="match status" value="1"/>
</dbReference>
<dbReference type="GO" id="GO:0002949">
    <property type="term" value="P:tRNA threonylcarbamoyladenosine modification"/>
    <property type="evidence" value="ECO:0007669"/>
    <property type="project" value="UniProtKB-UniRule"/>
</dbReference>
<dbReference type="InterPro" id="IPR006070">
    <property type="entry name" value="Sua5-like_dom"/>
</dbReference>
<keyword evidence="5 9" id="KW-0548">Nucleotidyltransferase</keyword>
<dbReference type="PROSITE" id="PS51163">
    <property type="entry name" value="YRDC"/>
    <property type="match status" value="1"/>
</dbReference>
<dbReference type="AlphaFoldDB" id="A0A4R3YGI6"/>
<dbReference type="GO" id="GO:0005524">
    <property type="term" value="F:ATP binding"/>
    <property type="evidence" value="ECO:0007669"/>
    <property type="project" value="UniProtKB-UniRule"/>
</dbReference>
<evidence type="ECO:0000256" key="9">
    <source>
        <dbReference type="HAMAP-Rule" id="MF_01852"/>
    </source>
</evidence>
<dbReference type="PANTHER" id="PTHR17490">
    <property type="entry name" value="SUA5"/>
    <property type="match status" value="1"/>
</dbReference>
<dbReference type="InterPro" id="IPR023535">
    <property type="entry name" value="TC-AMP_synthase"/>
</dbReference>
<dbReference type="SUPFAM" id="SSF55821">
    <property type="entry name" value="YrdC/RibB"/>
    <property type="match status" value="1"/>
</dbReference>
<comment type="catalytic activity">
    <reaction evidence="8 9">
        <text>L-threonine + hydrogencarbonate + ATP = L-threonylcarbamoyladenylate + diphosphate + H2O</text>
        <dbReference type="Rhea" id="RHEA:36407"/>
        <dbReference type="ChEBI" id="CHEBI:15377"/>
        <dbReference type="ChEBI" id="CHEBI:17544"/>
        <dbReference type="ChEBI" id="CHEBI:30616"/>
        <dbReference type="ChEBI" id="CHEBI:33019"/>
        <dbReference type="ChEBI" id="CHEBI:57926"/>
        <dbReference type="ChEBI" id="CHEBI:73682"/>
        <dbReference type="EC" id="2.7.7.87"/>
    </reaction>
</comment>
<dbReference type="EMBL" id="SMCR01000018">
    <property type="protein sequence ID" value="TCV91367.1"/>
    <property type="molecule type" value="Genomic_DNA"/>
</dbReference>
<evidence type="ECO:0000256" key="1">
    <source>
        <dbReference type="ARBA" id="ARBA00004496"/>
    </source>
</evidence>
<dbReference type="GO" id="GO:0000049">
    <property type="term" value="F:tRNA binding"/>
    <property type="evidence" value="ECO:0007669"/>
    <property type="project" value="TreeGrafter"/>
</dbReference>
<dbReference type="NCBIfam" id="NF007919">
    <property type="entry name" value="PRK10634.1"/>
    <property type="match status" value="1"/>
</dbReference>
<evidence type="ECO:0000256" key="7">
    <source>
        <dbReference type="ARBA" id="ARBA00022840"/>
    </source>
</evidence>
<evidence type="ECO:0000256" key="8">
    <source>
        <dbReference type="ARBA" id="ARBA00048366"/>
    </source>
</evidence>
<comment type="caution">
    <text evidence="11">The sequence shown here is derived from an EMBL/GenBank/DDBJ whole genome shotgun (WGS) entry which is preliminary data.</text>
</comment>
<dbReference type="EC" id="2.7.7.87" evidence="9"/>
<dbReference type="GO" id="GO:0005737">
    <property type="term" value="C:cytoplasm"/>
    <property type="evidence" value="ECO:0007669"/>
    <property type="project" value="UniProtKB-SubCell"/>
</dbReference>
<evidence type="ECO:0000313" key="12">
    <source>
        <dbReference type="Proteomes" id="UP000295719"/>
    </source>
</evidence>
<dbReference type="GO" id="GO:0003725">
    <property type="term" value="F:double-stranded RNA binding"/>
    <property type="evidence" value="ECO:0007669"/>
    <property type="project" value="InterPro"/>
</dbReference>
<feature type="domain" description="YrdC-like" evidence="10">
    <location>
        <begin position="1"/>
        <end position="175"/>
    </location>
</feature>
<name>A0A4R3YGI6_9GAMM</name>
<evidence type="ECO:0000313" key="11">
    <source>
        <dbReference type="EMBL" id="TCV91367.1"/>
    </source>
</evidence>
<dbReference type="Proteomes" id="UP000295719">
    <property type="component" value="Unassembled WGS sequence"/>
</dbReference>
<keyword evidence="3 9" id="KW-0808">Transferase</keyword>
<dbReference type="Pfam" id="PF01300">
    <property type="entry name" value="Sua5_yciO_yrdC"/>
    <property type="match status" value="1"/>
</dbReference>
<keyword evidence="12" id="KW-1185">Reference proteome</keyword>
<gene>
    <name evidence="9" type="primary">tsaC</name>
    <name evidence="11" type="ORF">EDC52_11845</name>
</gene>
<evidence type="ECO:0000256" key="5">
    <source>
        <dbReference type="ARBA" id="ARBA00022695"/>
    </source>
</evidence>
<evidence type="ECO:0000256" key="2">
    <source>
        <dbReference type="ARBA" id="ARBA00022490"/>
    </source>
</evidence>
<dbReference type="HAMAP" id="MF_01852">
    <property type="entry name" value="TsaC"/>
    <property type="match status" value="1"/>
</dbReference>
<proteinExistence type="inferred from homology"/>
<dbReference type="GO" id="GO:0061710">
    <property type="term" value="F:L-threonylcarbamoyladenylate synthase"/>
    <property type="evidence" value="ECO:0007669"/>
    <property type="project" value="UniProtKB-EC"/>
</dbReference>
<sequence length="175" mass="19208">MLQKGRVIAYPTEAVFGLGCDPDNEAAVQALLDIKQRSWTKGLILIAADYQQLRPYIDDSLLSEQQREKVFASWPGPVTWVMPARSNTPRWLTGQFSTLAVRITAFAPARDLCLAFGKPLVSTSANLSGQSPCRTAEEVRLQLGAHFPLLDGPVEGRLNPSEIRDSLTGESLRQG</sequence>
<protein>
    <recommendedName>
        <fullName evidence="9">Threonylcarbamoyl-AMP synthase</fullName>
        <shortName evidence="9">TC-AMP synthase</shortName>
        <ecNumber evidence="9">2.7.7.87</ecNumber>
    </recommendedName>
    <alternativeName>
        <fullName evidence="9">L-threonylcarbamoyladenylate synthase</fullName>
    </alternativeName>
    <alternativeName>
        <fullName evidence="9">t(6)A37 threonylcarbamoyladenosine biosynthesis protein TsaC</fullName>
    </alternativeName>
    <alternativeName>
        <fullName evidence="9">tRNA threonylcarbamoyladenosine biosynthesis protein TsaC</fullName>
    </alternativeName>
</protein>
<keyword evidence="2 9" id="KW-0963">Cytoplasm</keyword>
<accession>A0A4R3YGI6</accession>
<dbReference type="InterPro" id="IPR017945">
    <property type="entry name" value="DHBP_synth_RibB-like_a/b_dom"/>
</dbReference>
<dbReference type="FunFam" id="3.90.870.10:FF:000004">
    <property type="entry name" value="Threonylcarbamoyl-AMP synthase"/>
    <property type="match status" value="1"/>
</dbReference>
<evidence type="ECO:0000259" key="10">
    <source>
        <dbReference type="PROSITE" id="PS51163"/>
    </source>
</evidence>